<proteinExistence type="predicted"/>
<dbReference type="Proteomes" id="UP000011988">
    <property type="component" value="Unassembled WGS sequence"/>
</dbReference>
<protein>
    <submittedName>
        <fullName evidence="1">Uncharacterized protein</fullName>
    </submittedName>
</protein>
<sequence length="46" mass="5619">MSFGKMGNSLRKKSLKRYFTPLRKKSDSYIHNFYENKDQIHSYFII</sequence>
<name>M6CX95_9LEPT</name>
<dbReference type="EMBL" id="ANIK01000038">
    <property type="protein sequence ID" value="EMJ95136.1"/>
    <property type="molecule type" value="Genomic_DNA"/>
</dbReference>
<reference evidence="1 2" key="1">
    <citation type="submission" date="2013-01" db="EMBL/GenBank/DDBJ databases">
        <authorList>
            <person name="Harkins D.M."/>
            <person name="Durkin A.S."/>
            <person name="Brinkac L.M."/>
            <person name="Haft D.H."/>
            <person name="Selengut J.D."/>
            <person name="Sanka R."/>
            <person name="DePew J."/>
            <person name="Purushe J."/>
            <person name="Galloway R.L."/>
            <person name="Vinetz J.M."/>
            <person name="Sutton G.G."/>
            <person name="Nierman W.C."/>
            <person name="Fouts D.E."/>
        </authorList>
    </citation>
    <scope>NUCLEOTIDE SEQUENCE [LARGE SCALE GENOMIC DNA]</scope>
    <source>
        <strain evidence="1 2">79601</strain>
    </source>
</reference>
<dbReference type="AlphaFoldDB" id="M6CX95"/>
<evidence type="ECO:0000313" key="1">
    <source>
        <dbReference type="EMBL" id="EMJ95136.1"/>
    </source>
</evidence>
<evidence type="ECO:0000313" key="2">
    <source>
        <dbReference type="Proteomes" id="UP000011988"/>
    </source>
</evidence>
<comment type="caution">
    <text evidence="1">The sequence shown here is derived from an EMBL/GenBank/DDBJ whole genome shotgun (WGS) entry which is preliminary data.</text>
</comment>
<gene>
    <name evidence="1" type="ORF">LEP1GSC194_2700</name>
</gene>
<accession>M6CX95</accession>
<organism evidence="1 2">
    <name type="scientific">Leptospira alstonii serovar Sichuan str. 79601</name>
    <dbReference type="NCBI Taxonomy" id="1218565"/>
    <lineage>
        <taxon>Bacteria</taxon>
        <taxon>Pseudomonadati</taxon>
        <taxon>Spirochaetota</taxon>
        <taxon>Spirochaetia</taxon>
        <taxon>Leptospirales</taxon>
        <taxon>Leptospiraceae</taxon>
        <taxon>Leptospira</taxon>
    </lineage>
</organism>